<comment type="caution">
    <text evidence="1">The sequence shown here is derived from an EMBL/GenBank/DDBJ whole genome shotgun (WGS) entry which is preliminary data.</text>
</comment>
<name>A0AA88DFB1_FICCA</name>
<dbReference type="AlphaFoldDB" id="A0AA88DFB1"/>
<protein>
    <submittedName>
        <fullName evidence="1">Uncharacterized protein</fullName>
    </submittedName>
</protein>
<accession>A0AA88DFB1</accession>
<evidence type="ECO:0000313" key="1">
    <source>
        <dbReference type="EMBL" id="GMN56005.1"/>
    </source>
</evidence>
<gene>
    <name evidence="1" type="ORF">TIFTF001_025126</name>
</gene>
<dbReference type="EMBL" id="BTGU01000061">
    <property type="protein sequence ID" value="GMN56005.1"/>
    <property type="molecule type" value="Genomic_DNA"/>
</dbReference>
<organism evidence="1 2">
    <name type="scientific">Ficus carica</name>
    <name type="common">Common fig</name>
    <dbReference type="NCBI Taxonomy" id="3494"/>
    <lineage>
        <taxon>Eukaryota</taxon>
        <taxon>Viridiplantae</taxon>
        <taxon>Streptophyta</taxon>
        <taxon>Embryophyta</taxon>
        <taxon>Tracheophyta</taxon>
        <taxon>Spermatophyta</taxon>
        <taxon>Magnoliopsida</taxon>
        <taxon>eudicotyledons</taxon>
        <taxon>Gunneridae</taxon>
        <taxon>Pentapetalae</taxon>
        <taxon>rosids</taxon>
        <taxon>fabids</taxon>
        <taxon>Rosales</taxon>
        <taxon>Moraceae</taxon>
        <taxon>Ficeae</taxon>
        <taxon>Ficus</taxon>
    </lineage>
</organism>
<sequence length="188" mass="21181">MVWEKNMNGLWKDVFGEWKVLLHHLNDLVREGLPYLDRSWNEGNRSGCILGNAYSGGPLEMSPKVIVYWKGYPLLAICYGASPSIEPPEVERVTCLGQKWCVKGMVGEVENTMCSKIQCPSGKPPDLERVEEDLMATKFFLVQFGGFPLRPWCPFLSRNGCFSRRENSSVGCLNVVKEICIGNGCLER</sequence>
<reference evidence="1" key="1">
    <citation type="submission" date="2023-07" db="EMBL/GenBank/DDBJ databases">
        <title>draft genome sequence of fig (Ficus carica).</title>
        <authorList>
            <person name="Takahashi T."/>
            <person name="Nishimura K."/>
        </authorList>
    </citation>
    <scope>NUCLEOTIDE SEQUENCE</scope>
</reference>
<evidence type="ECO:0000313" key="2">
    <source>
        <dbReference type="Proteomes" id="UP001187192"/>
    </source>
</evidence>
<keyword evidence="2" id="KW-1185">Reference proteome</keyword>
<proteinExistence type="predicted"/>
<dbReference type="Proteomes" id="UP001187192">
    <property type="component" value="Unassembled WGS sequence"/>
</dbReference>